<evidence type="ECO:0000313" key="3">
    <source>
        <dbReference type="Proteomes" id="UP000222542"/>
    </source>
</evidence>
<reference evidence="2 3" key="1">
    <citation type="journal article" date="2014" name="Nat. Genet.">
        <title>Genome sequence of the hot pepper provides insights into the evolution of pungency in Capsicum species.</title>
        <authorList>
            <person name="Kim S."/>
            <person name="Park M."/>
            <person name="Yeom S.I."/>
            <person name="Kim Y.M."/>
            <person name="Lee J.M."/>
            <person name="Lee H.A."/>
            <person name="Seo E."/>
            <person name="Choi J."/>
            <person name="Cheong K."/>
            <person name="Kim K.T."/>
            <person name="Jung K."/>
            <person name="Lee G.W."/>
            <person name="Oh S.K."/>
            <person name="Bae C."/>
            <person name="Kim S.B."/>
            <person name="Lee H.Y."/>
            <person name="Kim S.Y."/>
            <person name="Kim M.S."/>
            <person name="Kang B.C."/>
            <person name="Jo Y.D."/>
            <person name="Yang H.B."/>
            <person name="Jeong H.J."/>
            <person name="Kang W.H."/>
            <person name="Kwon J.K."/>
            <person name="Shin C."/>
            <person name="Lim J.Y."/>
            <person name="Park J.H."/>
            <person name="Huh J.H."/>
            <person name="Kim J.S."/>
            <person name="Kim B.D."/>
            <person name="Cohen O."/>
            <person name="Paran I."/>
            <person name="Suh M.C."/>
            <person name="Lee S.B."/>
            <person name="Kim Y.K."/>
            <person name="Shin Y."/>
            <person name="Noh S.J."/>
            <person name="Park J."/>
            <person name="Seo Y.S."/>
            <person name="Kwon S.Y."/>
            <person name="Kim H.A."/>
            <person name="Park J.M."/>
            <person name="Kim H.J."/>
            <person name="Choi S.B."/>
            <person name="Bosland P.W."/>
            <person name="Reeves G."/>
            <person name="Jo S.H."/>
            <person name="Lee B.W."/>
            <person name="Cho H.T."/>
            <person name="Choi H.S."/>
            <person name="Lee M.S."/>
            <person name="Yu Y."/>
            <person name="Do Choi Y."/>
            <person name="Park B.S."/>
            <person name="van Deynze A."/>
            <person name="Ashrafi H."/>
            <person name="Hill T."/>
            <person name="Kim W.T."/>
            <person name="Pai H.S."/>
            <person name="Ahn H.K."/>
            <person name="Yeam I."/>
            <person name="Giovannoni J.J."/>
            <person name="Rose J.K."/>
            <person name="Sorensen I."/>
            <person name="Lee S.J."/>
            <person name="Kim R.W."/>
            <person name="Choi I.Y."/>
            <person name="Choi B.S."/>
            <person name="Lim J.S."/>
            <person name="Lee Y.H."/>
            <person name="Choi D."/>
        </authorList>
    </citation>
    <scope>NUCLEOTIDE SEQUENCE [LARGE SCALE GENOMIC DNA]</scope>
    <source>
        <strain evidence="3">cv. CM334</strain>
    </source>
</reference>
<dbReference type="EMBL" id="AYRZ02000001">
    <property type="protein sequence ID" value="PHT92508.1"/>
    <property type="molecule type" value="Genomic_DNA"/>
</dbReference>
<name>A0A2G3AE97_CAPAN</name>
<proteinExistence type="predicted"/>
<feature type="domain" description="SPX" evidence="1">
    <location>
        <begin position="1"/>
        <end position="80"/>
    </location>
</feature>
<accession>A0A2G3AE97</accession>
<comment type="caution">
    <text evidence="2">The sequence shown here is derived from an EMBL/GenBank/DDBJ whole genome shotgun (WGS) entry which is preliminary data.</text>
</comment>
<reference evidence="2 3" key="2">
    <citation type="journal article" date="2017" name="Genome Biol.">
        <title>New reference genome sequences of hot pepper reveal the massive evolution of plant disease-resistance genes by retroduplication.</title>
        <authorList>
            <person name="Kim S."/>
            <person name="Park J."/>
            <person name="Yeom S.I."/>
            <person name="Kim Y.M."/>
            <person name="Seo E."/>
            <person name="Kim K.T."/>
            <person name="Kim M.S."/>
            <person name="Lee J.M."/>
            <person name="Cheong K."/>
            <person name="Shin H.S."/>
            <person name="Kim S.B."/>
            <person name="Han K."/>
            <person name="Lee J."/>
            <person name="Park M."/>
            <person name="Lee H.A."/>
            <person name="Lee H.Y."/>
            <person name="Lee Y."/>
            <person name="Oh S."/>
            <person name="Lee J.H."/>
            <person name="Choi E."/>
            <person name="Choi E."/>
            <person name="Lee S.E."/>
            <person name="Jeon J."/>
            <person name="Kim H."/>
            <person name="Choi G."/>
            <person name="Song H."/>
            <person name="Lee J."/>
            <person name="Lee S.C."/>
            <person name="Kwon J.K."/>
            <person name="Lee H.Y."/>
            <person name="Koo N."/>
            <person name="Hong Y."/>
            <person name="Kim R.W."/>
            <person name="Kang W.H."/>
            <person name="Huh J.H."/>
            <person name="Kang B.C."/>
            <person name="Yang T.J."/>
            <person name="Lee Y.H."/>
            <person name="Bennetzen J.L."/>
            <person name="Choi D."/>
        </authorList>
    </citation>
    <scope>NUCLEOTIDE SEQUENCE [LARGE SCALE GENOMIC DNA]</scope>
    <source>
        <strain evidence="3">cv. CM334</strain>
    </source>
</reference>
<dbReference type="STRING" id="4072.A0A2G3AE97"/>
<evidence type="ECO:0000259" key="1">
    <source>
        <dbReference type="PROSITE" id="PS51382"/>
    </source>
</evidence>
<evidence type="ECO:0000313" key="2">
    <source>
        <dbReference type="EMBL" id="PHT92508.1"/>
    </source>
</evidence>
<sequence length="111" mass="12634">MLEQQGMLASRISELNKQQDSLQEQPDISKITELREAYRDVGRDLLKLLFFVERNAIGLQKILKKFDKPFGYRSTDYYVKTALIIRIPNSSKFSSMCSVASSTTALLGLLL</sequence>
<protein>
    <recommendedName>
        <fullName evidence="1">SPX domain-containing protein</fullName>
    </recommendedName>
</protein>
<keyword evidence="3" id="KW-1185">Reference proteome</keyword>
<organism evidence="2 3">
    <name type="scientific">Capsicum annuum</name>
    <name type="common">Capsicum pepper</name>
    <dbReference type="NCBI Taxonomy" id="4072"/>
    <lineage>
        <taxon>Eukaryota</taxon>
        <taxon>Viridiplantae</taxon>
        <taxon>Streptophyta</taxon>
        <taxon>Embryophyta</taxon>
        <taxon>Tracheophyta</taxon>
        <taxon>Spermatophyta</taxon>
        <taxon>Magnoliopsida</taxon>
        <taxon>eudicotyledons</taxon>
        <taxon>Gunneridae</taxon>
        <taxon>Pentapetalae</taxon>
        <taxon>asterids</taxon>
        <taxon>lamiids</taxon>
        <taxon>Solanales</taxon>
        <taxon>Solanaceae</taxon>
        <taxon>Solanoideae</taxon>
        <taxon>Capsiceae</taxon>
        <taxon>Capsicum</taxon>
    </lineage>
</organism>
<dbReference type="AlphaFoldDB" id="A0A2G3AE97"/>
<dbReference type="InterPro" id="IPR004331">
    <property type="entry name" value="SPX_dom"/>
</dbReference>
<gene>
    <name evidence="2" type="ORF">T459_00390</name>
</gene>
<dbReference type="Gramene" id="PHT92508">
    <property type="protein sequence ID" value="PHT92508"/>
    <property type="gene ID" value="T459_00390"/>
</dbReference>
<dbReference type="Pfam" id="PF03105">
    <property type="entry name" value="SPX"/>
    <property type="match status" value="1"/>
</dbReference>
<dbReference type="Proteomes" id="UP000222542">
    <property type="component" value="Unassembled WGS sequence"/>
</dbReference>
<dbReference type="PROSITE" id="PS51382">
    <property type="entry name" value="SPX"/>
    <property type="match status" value="1"/>
</dbReference>